<keyword evidence="1 3" id="KW-0238">DNA-binding</keyword>
<accession>A0A1M5ZV21</accession>
<evidence type="ECO:0000259" key="2">
    <source>
        <dbReference type="PROSITE" id="PS50937"/>
    </source>
</evidence>
<gene>
    <name evidence="3" type="ORF">SAMN02746098_03665</name>
</gene>
<dbReference type="Pfam" id="PF13411">
    <property type="entry name" value="MerR_1"/>
    <property type="match status" value="1"/>
</dbReference>
<dbReference type="InterPro" id="IPR009061">
    <property type="entry name" value="DNA-bd_dom_put_sf"/>
</dbReference>
<reference evidence="4" key="1">
    <citation type="submission" date="2016-11" db="EMBL/GenBank/DDBJ databases">
        <authorList>
            <person name="Varghese N."/>
            <person name="Submissions S."/>
        </authorList>
    </citation>
    <scope>NUCLEOTIDE SEQUENCE [LARGE SCALE GENOMIC DNA]</scope>
    <source>
        <strain evidence="4">DSM 15449</strain>
    </source>
</reference>
<dbReference type="InterPro" id="IPR047057">
    <property type="entry name" value="MerR_fam"/>
</dbReference>
<name>A0A1M5ZV21_9FIRM</name>
<dbReference type="OrthoDB" id="9814833at2"/>
<dbReference type="AlphaFoldDB" id="A0A1M5ZV21"/>
<dbReference type="EMBL" id="FQXJ01000015">
    <property type="protein sequence ID" value="SHI27773.1"/>
    <property type="molecule type" value="Genomic_DNA"/>
</dbReference>
<evidence type="ECO:0000313" key="3">
    <source>
        <dbReference type="EMBL" id="SHI27773.1"/>
    </source>
</evidence>
<dbReference type="CDD" id="cd01106">
    <property type="entry name" value="HTH_TipAL-Mta"/>
    <property type="match status" value="1"/>
</dbReference>
<dbReference type="Gene3D" id="1.10.1660.10">
    <property type="match status" value="1"/>
</dbReference>
<sequence length="247" mass="28769">MSYTVHEVAELSGVTIKTLYHYQKIGLLMPESIAENGYRYYGDKELKRLQQILFYRELEFSLENIKNALDNEPDRLNCLREQYSLIKAREQRHAHILRTLEETIQHEEKGVPMSKEKMFNGLNKKEWEEAIAGQNEHLQEKYDYKIDTSEIDADAMNKKANEAAEFMSFMVTSLKNGVSVNDKSVSDAIEKHIKFMQQDMSIDANGFAAQTRFLMTDDFHRKMMEDQQTGLSYYICFAAENYAGKLI</sequence>
<protein>
    <submittedName>
        <fullName evidence="3">DNA-binding transcriptional regulator, MerR family</fullName>
    </submittedName>
</protein>
<dbReference type="PRINTS" id="PR00040">
    <property type="entry name" value="HTHMERR"/>
</dbReference>
<dbReference type="GO" id="GO:0003700">
    <property type="term" value="F:DNA-binding transcription factor activity"/>
    <property type="evidence" value="ECO:0007669"/>
    <property type="project" value="InterPro"/>
</dbReference>
<dbReference type="Proteomes" id="UP000183954">
    <property type="component" value="Unassembled WGS sequence"/>
</dbReference>
<dbReference type="SUPFAM" id="SSF46955">
    <property type="entry name" value="Putative DNA-binding domain"/>
    <property type="match status" value="1"/>
</dbReference>
<evidence type="ECO:0000313" key="4">
    <source>
        <dbReference type="Proteomes" id="UP000183954"/>
    </source>
</evidence>
<feature type="domain" description="HTH merR-type" evidence="2">
    <location>
        <begin position="1"/>
        <end position="71"/>
    </location>
</feature>
<proteinExistence type="predicted"/>
<dbReference type="PANTHER" id="PTHR30204:SF90">
    <property type="entry name" value="HTH-TYPE TRANSCRIPTIONAL ACTIVATOR MTA"/>
    <property type="match status" value="1"/>
</dbReference>
<keyword evidence="4" id="KW-1185">Reference proteome</keyword>
<dbReference type="InterPro" id="IPR000551">
    <property type="entry name" value="MerR-type_HTH_dom"/>
</dbReference>
<evidence type="ECO:0000256" key="1">
    <source>
        <dbReference type="ARBA" id="ARBA00023125"/>
    </source>
</evidence>
<dbReference type="SMART" id="SM00422">
    <property type="entry name" value="HTH_MERR"/>
    <property type="match status" value="1"/>
</dbReference>
<dbReference type="RefSeq" id="WP_073031156.1">
    <property type="nucleotide sequence ID" value="NZ_FQXJ01000015.1"/>
</dbReference>
<dbReference type="PANTHER" id="PTHR30204">
    <property type="entry name" value="REDOX-CYCLING DRUG-SENSING TRANSCRIPTIONAL ACTIVATOR SOXR"/>
    <property type="match status" value="1"/>
</dbReference>
<dbReference type="PROSITE" id="PS50937">
    <property type="entry name" value="HTH_MERR_2"/>
    <property type="match status" value="1"/>
</dbReference>
<dbReference type="STRING" id="1121420.SAMN02746098_03665"/>
<organism evidence="3 4">
    <name type="scientific">Desulfosporosinus lacus DSM 15449</name>
    <dbReference type="NCBI Taxonomy" id="1121420"/>
    <lineage>
        <taxon>Bacteria</taxon>
        <taxon>Bacillati</taxon>
        <taxon>Bacillota</taxon>
        <taxon>Clostridia</taxon>
        <taxon>Eubacteriales</taxon>
        <taxon>Desulfitobacteriaceae</taxon>
        <taxon>Desulfosporosinus</taxon>
    </lineage>
</organism>
<dbReference type="GO" id="GO:0003677">
    <property type="term" value="F:DNA binding"/>
    <property type="evidence" value="ECO:0007669"/>
    <property type="project" value="UniProtKB-KW"/>
</dbReference>